<keyword evidence="5" id="KW-0028">Amino-acid biosynthesis</keyword>
<keyword evidence="6 10" id="KW-0808">Transferase</keyword>
<comment type="pathway">
    <text evidence="1">Amino-acid biosynthesis; L-arginine biosynthesis; N(2)-acetyl-L-ornithine from L-glutamate: step 1/4.</text>
</comment>
<dbReference type="Pfam" id="PF00696">
    <property type="entry name" value="AA_kinase"/>
    <property type="match status" value="1"/>
</dbReference>
<accession>A0A3B0ZI32</accession>
<keyword evidence="4" id="KW-0055">Arginine biosynthesis</keyword>
<evidence type="ECO:0000313" key="10">
    <source>
        <dbReference type="EMBL" id="VAW93148.1"/>
    </source>
</evidence>
<feature type="domain" description="N-acetyltransferase" evidence="9">
    <location>
        <begin position="296"/>
        <end position="434"/>
    </location>
</feature>
<dbReference type="GO" id="GO:0005737">
    <property type="term" value="C:cytoplasm"/>
    <property type="evidence" value="ECO:0007669"/>
    <property type="project" value="InterPro"/>
</dbReference>
<dbReference type="PANTHER" id="PTHR30602:SF12">
    <property type="entry name" value="AMINO-ACID ACETYLTRANSFERASE NAGS1, CHLOROPLASTIC-RELATED"/>
    <property type="match status" value="1"/>
</dbReference>
<evidence type="ECO:0000256" key="8">
    <source>
        <dbReference type="ARBA" id="ARBA00048372"/>
    </source>
</evidence>
<dbReference type="InterPro" id="IPR010167">
    <property type="entry name" value="NH2A_AcTrfase"/>
</dbReference>
<evidence type="ECO:0000259" key="9">
    <source>
        <dbReference type="PROSITE" id="PS51186"/>
    </source>
</evidence>
<evidence type="ECO:0000256" key="2">
    <source>
        <dbReference type="ARBA" id="ARBA00009145"/>
    </source>
</evidence>
<dbReference type="Gene3D" id="3.40.1160.10">
    <property type="entry name" value="Acetylglutamate kinase-like"/>
    <property type="match status" value="1"/>
</dbReference>
<dbReference type="NCBIfam" id="NF003641">
    <property type="entry name" value="PRK05279.1"/>
    <property type="match status" value="1"/>
</dbReference>
<dbReference type="PROSITE" id="PS51186">
    <property type="entry name" value="GNAT"/>
    <property type="match status" value="1"/>
</dbReference>
<dbReference type="UniPathway" id="UPA00068">
    <property type="reaction ID" value="UER00106"/>
</dbReference>
<dbReference type="InterPro" id="IPR033719">
    <property type="entry name" value="NAGS_kin"/>
</dbReference>
<comment type="catalytic activity">
    <reaction evidence="8">
        <text>L-glutamate + acetyl-CoA = N-acetyl-L-glutamate + CoA + H(+)</text>
        <dbReference type="Rhea" id="RHEA:24292"/>
        <dbReference type="ChEBI" id="CHEBI:15378"/>
        <dbReference type="ChEBI" id="CHEBI:29985"/>
        <dbReference type="ChEBI" id="CHEBI:44337"/>
        <dbReference type="ChEBI" id="CHEBI:57287"/>
        <dbReference type="ChEBI" id="CHEBI:57288"/>
        <dbReference type="EC" id="2.3.1.1"/>
    </reaction>
</comment>
<dbReference type="InterPro" id="IPR016181">
    <property type="entry name" value="Acyl_CoA_acyltransferase"/>
</dbReference>
<comment type="similarity">
    <text evidence="2">Belongs to the acetyltransferase family. ArgA subfamily.</text>
</comment>
<evidence type="ECO:0000256" key="1">
    <source>
        <dbReference type="ARBA" id="ARBA00004925"/>
    </source>
</evidence>
<dbReference type="EMBL" id="UOFT01000031">
    <property type="protein sequence ID" value="VAW93148.1"/>
    <property type="molecule type" value="Genomic_DNA"/>
</dbReference>
<dbReference type="HAMAP" id="MF_01105">
    <property type="entry name" value="N_acetyl_glu_synth"/>
    <property type="match status" value="1"/>
</dbReference>
<dbReference type="NCBIfam" id="TIGR01890">
    <property type="entry name" value="N-Ac-Glu-synth"/>
    <property type="match status" value="1"/>
</dbReference>
<dbReference type="InterPro" id="IPR000182">
    <property type="entry name" value="GNAT_dom"/>
</dbReference>
<evidence type="ECO:0000256" key="3">
    <source>
        <dbReference type="ARBA" id="ARBA00012697"/>
    </source>
</evidence>
<dbReference type="Gene3D" id="3.40.630.30">
    <property type="match status" value="1"/>
</dbReference>
<dbReference type="InterPro" id="IPR036393">
    <property type="entry name" value="AceGlu_kinase-like_sf"/>
</dbReference>
<dbReference type="EC" id="2.3.1.1" evidence="3"/>
<evidence type="ECO:0000256" key="7">
    <source>
        <dbReference type="ARBA" id="ARBA00023315"/>
    </source>
</evidence>
<evidence type="ECO:0000256" key="4">
    <source>
        <dbReference type="ARBA" id="ARBA00022571"/>
    </source>
</evidence>
<gene>
    <name evidence="10" type="ORF">MNBD_GAMMA23-2093</name>
</gene>
<evidence type="ECO:0000256" key="5">
    <source>
        <dbReference type="ARBA" id="ARBA00022605"/>
    </source>
</evidence>
<reference evidence="10" key="1">
    <citation type="submission" date="2018-06" db="EMBL/GenBank/DDBJ databases">
        <authorList>
            <person name="Zhirakovskaya E."/>
        </authorList>
    </citation>
    <scope>NUCLEOTIDE SEQUENCE</scope>
</reference>
<dbReference type="AlphaFoldDB" id="A0A3B0ZI32"/>
<name>A0A3B0ZI32_9ZZZZ</name>
<dbReference type="SUPFAM" id="SSF53633">
    <property type="entry name" value="Carbamate kinase-like"/>
    <property type="match status" value="1"/>
</dbReference>
<dbReference type="CDD" id="cd04237">
    <property type="entry name" value="AAK_NAGS-ABP"/>
    <property type="match status" value="1"/>
</dbReference>
<organism evidence="10">
    <name type="scientific">hydrothermal vent metagenome</name>
    <dbReference type="NCBI Taxonomy" id="652676"/>
    <lineage>
        <taxon>unclassified sequences</taxon>
        <taxon>metagenomes</taxon>
        <taxon>ecological metagenomes</taxon>
    </lineage>
</organism>
<keyword evidence="7 10" id="KW-0012">Acyltransferase</keyword>
<dbReference type="CDD" id="cd04301">
    <property type="entry name" value="NAT_SF"/>
    <property type="match status" value="1"/>
</dbReference>
<proteinExistence type="inferred from homology"/>
<dbReference type="InterPro" id="IPR001048">
    <property type="entry name" value="Asp/Glu/Uridylate_kinase"/>
</dbReference>
<dbReference type="GO" id="GO:0006526">
    <property type="term" value="P:L-arginine biosynthetic process"/>
    <property type="evidence" value="ECO:0007669"/>
    <property type="project" value="UniProtKB-UniPathway"/>
</dbReference>
<dbReference type="GO" id="GO:0004042">
    <property type="term" value="F:L-glutamate N-acetyltransferase activity"/>
    <property type="evidence" value="ECO:0007669"/>
    <property type="project" value="InterPro"/>
</dbReference>
<protein>
    <recommendedName>
        <fullName evidence="3">amino-acid N-acetyltransferase</fullName>
        <ecNumber evidence="3">2.3.1.1</ecNumber>
    </recommendedName>
</protein>
<dbReference type="PIRSF" id="PIRSF000423">
    <property type="entry name" value="ArgA"/>
    <property type="match status" value="1"/>
</dbReference>
<dbReference type="Pfam" id="PF00583">
    <property type="entry name" value="Acetyltransf_1"/>
    <property type="match status" value="1"/>
</dbReference>
<sequence length="444" mass="49701">MTKKILNKQDFFVDWFRQSTPYINAFRNKTFVIAFGGELLTDTQFTPLVHDIMLLHSLGVKLVLVHGARPQTESRLKKLGGELKIVNGLRITNDLALDCVIDAASRVRVEIEALLSMGLANSLTAGKTAHISSGNFVTAKPVGVLDGVDYLHTGEVRKIATQTIKATLEQNNLVLIPPLGYSPTGEVFNLNAKDLAMELASQLQADKLIYLINDKGIINSRNQLIRELTANDAQQLITKKTKMSDSTVRSIHNAIKAVNNNVPRCHLIDRHIDGGLLTELFTRDGCGSLISANNFEVMRQATINDIASLIELIQPLEQEGILVKRSRENMEMDISSFTVIERDGMVIGCAALFPFIKEKTGELSCFAVHKDYQNNGRGEALFNAIQQYAKQLGLSHLFVLTTRTAQWFKERGFKQKDIKQLPVKRRLLYNYQRNSKMFIKSDLT</sequence>
<dbReference type="PANTHER" id="PTHR30602">
    <property type="entry name" value="AMINO-ACID ACETYLTRANSFERASE"/>
    <property type="match status" value="1"/>
</dbReference>
<evidence type="ECO:0000256" key="6">
    <source>
        <dbReference type="ARBA" id="ARBA00022679"/>
    </source>
</evidence>
<dbReference type="SUPFAM" id="SSF55729">
    <property type="entry name" value="Acyl-CoA N-acyltransferases (Nat)"/>
    <property type="match status" value="1"/>
</dbReference>